<evidence type="ECO:0000256" key="2">
    <source>
        <dbReference type="ARBA" id="ARBA00022448"/>
    </source>
</evidence>
<dbReference type="InterPro" id="IPR022837">
    <property type="entry name" value="MsrQ-like"/>
</dbReference>
<dbReference type="GO" id="GO:0020037">
    <property type="term" value="F:heme binding"/>
    <property type="evidence" value="ECO:0007669"/>
    <property type="project" value="TreeGrafter"/>
</dbReference>
<evidence type="ECO:0000256" key="6">
    <source>
        <dbReference type="ARBA" id="ARBA00023136"/>
    </source>
</evidence>
<evidence type="ECO:0000256" key="4">
    <source>
        <dbReference type="ARBA" id="ARBA00022989"/>
    </source>
</evidence>
<sequence length="198" mass="22785">MRKFKPLVFVVLALPLLWLLWQWGLLFTGKPSALGANPIEATNRFLGDTALRVLLLTLAITPLRDILKWPKLTQMRRMIGLWAFFYVSLHLSSYFGMDLLFSLKALLKDISKRTYITLGMTAFVLLIPLAVTSTNGMIRRLGPKNWARLHKLIYLIAGLGVFHHFMMTKGNQLAPWVHFWILLILLGWRLGKRLKMGK</sequence>
<keyword evidence="5" id="KW-0408">Iron</keyword>
<dbReference type="PANTHER" id="PTHR36964:SF1">
    <property type="entry name" value="PROTEIN-METHIONINE-SULFOXIDE REDUCTASE HEME-BINDING SUBUNIT MSRQ"/>
    <property type="match status" value="1"/>
</dbReference>
<dbReference type="GO" id="GO:0010181">
    <property type="term" value="F:FMN binding"/>
    <property type="evidence" value="ECO:0007669"/>
    <property type="project" value="TreeGrafter"/>
</dbReference>
<feature type="domain" description="Ferric oxidoreductase" evidence="8">
    <location>
        <begin position="48"/>
        <end position="160"/>
    </location>
</feature>
<proteinExistence type="inferred from homology"/>
<keyword evidence="4 7" id="KW-1133">Transmembrane helix</keyword>
<keyword evidence="3 7" id="KW-0812">Transmembrane</keyword>
<feature type="transmembrane region" description="Helical" evidence="7">
    <location>
        <begin position="115"/>
        <end position="137"/>
    </location>
</feature>
<feature type="transmembrane region" description="Helical" evidence="7">
    <location>
        <begin position="173"/>
        <end position="191"/>
    </location>
</feature>
<dbReference type="HAMAP" id="MF_01207">
    <property type="entry name" value="MsrQ"/>
    <property type="match status" value="1"/>
</dbReference>
<feature type="transmembrane region" description="Helical" evidence="7">
    <location>
        <begin position="149"/>
        <end position="167"/>
    </location>
</feature>
<name>A0A3B0S006_9ZZZZ</name>
<dbReference type="GO" id="GO:0016679">
    <property type="term" value="F:oxidoreductase activity, acting on diphenols and related substances as donors"/>
    <property type="evidence" value="ECO:0007669"/>
    <property type="project" value="TreeGrafter"/>
</dbReference>
<dbReference type="AlphaFoldDB" id="A0A3B0S006"/>
<evidence type="ECO:0000256" key="7">
    <source>
        <dbReference type="SAM" id="Phobius"/>
    </source>
</evidence>
<organism evidence="9">
    <name type="scientific">hydrothermal vent metagenome</name>
    <dbReference type="NCBI Taxonomy" id="652676"/>
    <lineage>
        <taxon>unclassified sequences</taxon>
        <taxon>metagenomes</taxon>
        <taxon>ecological metagenomes</taxon>
    </lineage>
</organism>
<dbReference type="Pfam" id="PF01794">
    <property type="entry name" value="Ferric_reduct"/>
    <property type="match status" value="1"/>
</dbReference>
<dbReference type="GO" id="GO:0005886">
    <property type="term" value="C:plasma membrane"/>
    <property type="evidence" value="ECO:0007669"/>
    <property type="project" value="TreeGrafter"/>
</dbReference>
<reference evidence="9" key="1">
    <citation type="submission" date="2018-06" db="EMBL/GenBank/DDBJ databases">
        <authorList>
            <person name="Zhirakovskaya E."/>
        </authorList>
    </citation>
    <scope>NUCLEOTIDE SEQUENCE</scope>
</reference>
<evidence type="ECO:0000313" key="9">
    <source>
        <dbReference type="EMBL" id="VAV99524.1"/>
    </source>
</evidence>
<protein>
    <submittedName>
        <fullName evidence="9">Protein-methionine-sulfoxide reductase heme-binding subunit MsrQ</fullName>
    </submittedName>
</protein>
<keyword evidence="2" id="KW-0813">Transport</keyword>
<gene>
    <name evidence="9" type="ORF">MNBD_ALPHA06-1318</name>
</gene>
<evidence type="ECO:0000256" key="1">
    <source>
        <dbReference type="ARBA" id="ARBA00004141"/>
    </source>
</evidence>
<evidence type="ECO:0000259" key="8">
    <source>
        <dbReference type="Pfam" id="PF01794"/>
    </source>
</evidence>
<keyword evidence="6 7" id="KW-0472">Membrane</keyword>
<accession>A0A3B0S006</accession>
<dbReference type="InterPro" id="IPR013130">
    <property type="entry name" value="Fe3_Rdtase_TM_dom"/>
</dbReference>
<feature type="transmembrane region" description="Helical" evidence="7">
    <location>
        <begin position="45"/>
        <end position="67"/>
    </location>
</feature>
<evidence type="ECO:0000256" key="5">
    <source>
        <dbReference type="ARBA" id="ARBA00023004"/>
    </source>
</evidence>
<dbReference type="PANTHER" id="PTHR36964">
    <property type="entry name" value="PROTEIN-METHIONINE-SULFOXIDE REDUCTASE HEME-BINDING SUBUNIT MSRQ"/>
    <property type="match status" value="1"/>
</dbReference>
<comment type="subcellular location">
    <subcellularLocation>
        <location evidence="1">Membrane</location>
        <topology evidence="1">Multi-pass membrane protein</topology>
    </subcellularLocation>
</comment>
<evidence type="ECO:0000256" key="3">
    <source>
        <dbReference type="ARBA" id="ARBA00022692"/>
    </source>
</evidence>
<dbReference type="EMBL" id="UOEE01000277">
    <property type="protein sequence ID" value="VAV99524.1"/>
    <property type="molecule type" value="Genomic_DNA"/>
</dbReference>
<feature type="transmembrane region" description="Helical" evidence="7">
    <location>
        <begin position="79"/>
        <end position="103"/>
    </location>
</feature>